<sequence length="131" mass="14579">MIKKIGFTLVLFMALLQGFYALFAFLDPMSFATVRGTTLYSTDDLDWVQIYASRTLFISLTIGVLLYLRNYKTLLFAAIIGTVMPITDGWLAYQAGADTSVVAKHVATIVYLLITSLVLLNIVKKESVEQV</sequence>
<proteinExistence type="predicted"/>
<protein>
    <submittedName>
        <fullName evidence="2">DUF4267 domain-containing protein</fullName>
    </submittedName>
</protein>
<gene>
    <name evidence="2" type="ORF">FLL46_25460</name>
</gene>
<evidence type="ECO:0000313" key="2">
    <source>
        <dbReference type="EMBL" id="TQV81502.1"/>
    </source>
</evidence>
<evidence type="ECO:0000256" key="1">
    <source>
        <dbReference type="SAM" id="Phobius"/>
    </source>
</evidence>
<dbReference type="RefSeq" id="WP_142935045.1">
    <property type="nucleotide sequence ID" value="NZ_ML660172.1"/>
</dbReference>
<feature type="transmembrane region" description="Helical" evidence="1">
    <location>
        <begin position="74"/>
        <end position="93"/>
    </location>
</feature>
<keyword evidence="1" id="KW-0472">Membrane</keyword>
<evidence type="ECO:0000313" key="3">
    <source>
        <dbReference type="Proteomes" id="UP000315439"/>
    </source>
</evidence>
<keyword evidence="1" id="KW-1133">Transmembrane helix</keyword>
<accession>A0A545TWC3</accession>
<name>A0A545TWC3_9GAMM</name>
<dbReference type="Proteomes" id="UP000315439">
    <property type="component" value="Unassembled WGS sequence"/>
</dbReference>
<dbReference type="EMBL" id="VIKS01000016">
    <property type="protein sequence ID" value="TQV81502.1"/>
    <property type="molecule type" value="Genomic_DNA"/>
</dbReference>
<dbReference type="Pfam" id="PF14087">
    <property type="entry name" value="DUF4267"/>
    <property type="match status" value="1"/>
</dbReference>
<keyword evidence="3" id="KW-1185">Reference proteome</keyword>
<keyword evidence="1" id="KW-0812">Transmembrane</keyword>
<dbReference type="InterPro" id="IPR025363">
    <property type="entry name" value="DUF4267"/>
</dbReference>
<dbReference type="AlphaFoldDB" id="A0A545TWC3"/>
<feature type="transmembrane region" description="Helical" evidence="1">
    <location>
        <begin position="105"/>
        <end position="123"/>
    </location>
</feature>
<dbReference type="OrthoDB" id="6313783at2"/>
<feature type="transmembrane region" description="Helical" evidence="1">
    <location>
        <begin position="48"/>
        <end position="67"/>
    </location>
</feature>
<organism evidence="2 3">
    <name type="scientific">Aliikangiella coralliicola</name>
    <dbReference type="NCBI Taxonomy" id="2592383"/>
    <lineage>
        <taxon>Bacteria</taxon>
        <taxon>Pseudomonadati</taxon>
        <taxon>Pseudomonadota</taxon>
        <taxon>Gammaproteobacteria</taxon>
        <taxon>Oceanospirillales</taxon>
        <taxon>Pleioneaceae</taxon>
        <taxon>Aliikangiella</taxon>
    </lineage>
</organism>
<comment type="caution">
    <text evidence="2">The sequence shown here is derived from an EMBL/GenBank/DDBJ whole genome shotgun (WGS) entry which is preliminary data.</text>
</comment>
<reference evidence="2 3" key="1">
    <citation type="submission" date="2019-07" db="EMBL/GenBank/DDBJ databases">
        <title>Draft genome for Aliikangiella sp. M105.</title>
        <authorList>
            <person name="Wang G."/>
        </authorList>
    </citation>
    <scope>NUCLEOTIDE SEQUENCE [LARGE SCALE GENOMIC DNA]</scope>
    <source>
        <strain evidence="2 3">M105</strain>
    </source>
</reference>